<dbReference type="AlphaFoldDB" id="A0A431V202"/>
<dbReference type="SUPFAM" id="SSF81345">
    <property type="entry name" value="ABC transporter involved in vitamin B12 uptake, BtuC"/>
    <property type="match status" value="1"/>
</dbReference>
<feature type="transmembrane region" description="Helical" evidence="8">
    <location>
        <begin position="120"/>
        <end position="139"/>
    </location>
</feature>
<name>A0A431V202_9GAMM</name>
<feature type="transmembrane region" description="Helical" evidence="8">
    <location>
        <begin position="93"/>
        <end position="114"/>
    </location>
</feature>
<evidence type="ECO:0000313" key="9">
    <source>
        <dbReference type="EMBL" id="RTR00822.1"/>
    </source>
</evidence>
<dbReference type="GO" id="GO:0033214">
    <property type="term" value="P:siderophore-iron import into cell"/>
    <property type="evidence" value="ECO:0007669"/>
    <property type="project" value="TreeGrafter"/>
</dbReference>
<dbReference type="CDD" id="cd06550">
    <property type="entry name" value="TM_ABC_iron-siderophores_like"/>
    <property type="match status" value="1"/>
</dbReference>
<accession>A0A431V202</accession>
<reference evidence="9 10" key="1">
    <citation type="submission" date="2018-12" db="EMBL/GenBank/DDBJ databases">
        <authorList>
            <person name="Yu L."/>
        </authorList>
    </citation>
    <scope>NUCLEOTIDE SEQUENCE [LARGE SCALE GENOMIC DNA]</scope>
    <source>
        <strain evidence="9 10">11S</strain>
    </source>
</reference>
<feature type="transmembrane region" description="Helical" evidence="8">
    <location>
        <begin position="192"/>
        <end position="214"/>
    </location>
</feature>
<dbReference type="PANTHER" id="PTHR30472:SF1">
    <property type="entry name" value="FE(3+) DICITRATE TRANSPORT SYSTEM PERMEASE PROTEIN FECC-RELATED"/>
    <property type="match status" value="1"/>
</dbReference>
<keyword evidence="4" id="KW-1003">Cell membrane</keyword>
<feature type="transmembrane region" description="Helical" evidence="8">
    <location>
        <begin position="311"/>
        <end position="327"/>
    </location>
</feature>
<feature type="transmembrane region" description="Helical" evidence="8">
    <location>
        <begin position="151"/>
        <end position="172"/>
    </location>
</feature>
<comment type="similarity">
    <text evidence="2">Belongs to the binding-protein-dependent transport system permease family. FecCD subfamily.</text>
</comment>
<feature type="transmembrane region" description="Helical" evidence="8">
    <location>
        <begin position="64"/>
        <end position="81"/>
    </location>
</feature>
<evidence type="ECO:0000256" key="5">
    <source>
        <dbReference type="ARBA" id="ARBA00022692"/>
    </source>
</evidence>
<dbReference type="EMBL" id="RXNS01000015">
    <property type="protein sequence ID" value="RTR00822.1"/>
    <property type="molecule type" value="Genomic_DNA"/>
</dbReference>
<organism evidence="9 10">
    <name type="scientific">Halomonas nitroreducens</name>
    <dbReference type="NCBI Taxonomy" id="447425"/>
    <lineage>
        <taxon>Bacteria</taxon>
        <taxon>Pseudomonadati</taxon>
        <taxon>Pseudomonadota</taxon>
        <taxon>Gammaproteobacteria</taxon>
        <taxon>Oceanospirillales</taxon>
        <taxon>Halomonadaceae</taxon>
        <taxon>Halomonas</taxon>
    </lineage>
</organism>
<evidence type="ECO:0000256" key="4">
    <source>
        <dbReference type="ARBA" id="ARBA00022475"/>
    </source>
</evidence>
<evidence type="ECO:0000256" key="1">
    <source>
        <dbReference type="ARBA" id="ARBA00004651"/>
    </source>
</evidence>
<evidence type="ECO:0000256" key="2">
    <source>
        <dbReference type="ARBA" id="ARBA00007935"/>
    </source>
</evidence>
<evidence type="ECO:0000313" key="10">
    <source>
        <dbReference type="Proteomes" id="UP000267400"/>
    </source>
</evidence>
<keyword evidence="10" id="KW-1185">Reference proteome</keyword>
<dbReference type="PANTHER" id="PTHR30472">
    <property type="entry name" value="FERRIC ENTEROBACTIN TRANSPORT SYSTEM PERMEASE PROTEIN"/>
    <property type="match status" value="1"/>
</dbReference>
<dbReference type="Gene3D" id="1.10.3470.10">
    <property type="entry name" value="ABC transporter involved in vitamin B12 uptake, BtuC"/>
    <property type="match status" value="1"/>
</dbReference>
<keyword evidence="3" id="KW-0813">Transport</keyword>
<feature type="transmembrane region" description="Helical" evidence="8">
    <location>
        <begin position="280"/>
        <end position="299"/>
    </location>
</feature>
<protein>
    <submittedName>
        <fullName evidence="9">Iron ABC transporter permease</fullName>
    </submittedName>
</protein>
<dbReference type="InterPro" id="IPR037294">
    <property type="entry name" value="ABC_BtuC-like"/>
</dbReference>
<sequence length="332" mass="34666">MLNHRVSRVAGLLLGLALVAAAFVASVMLGTTEIAPPTFAQALMHYDPSRVAHIIIHTERLPRAVIAALVGASLAIAGALMQTMTRNPLASPGILGINAGAMFFVVIAVSLLPLHTPAEYVWAALLGALVAACLVVVLSRGRQGELSPLRVVLAGVAITAMFVSFSQGLLIIDRQSFESVLYWLAGSVSGRELSLVVPLLPLFGGALLLCALLVRHANALMLGDDMVKGLGMRAGTIKLLLGLVVILLAGSSVALAGMIGFVGLIVPHMARGLFGVDHRWLLPACALLGASLLLLADVASRFLMPPQDVPVGVMTALIGTPFFIYLARSKQA</sequence>
<evidence type="ECO:0000256" key="6">
    <source>
        <dbReference type="ARBA" id="ARBA00022989"/>
    </source>
</evidence>
<dbReference type="OrthoDB" id="9055647at2"/>
<dbReference type="InterPro" id="IPR000522">
    <property type="entry name" value="ABC_transptr_permease_BtuC"/>
</dbReference>
<keyword evidence="5 8" id="KW-0812">Transmembrane</keyword>
<feature type="transmembrane region" description="Helical" evidence="8">
    <location>
        <begin position="235"/>
        <end position="268"/>
    </location>
</feature>
<dbReference type="FunFam" id="1.10.3470.10:FF:000001">
    <property type="entry name" value="Vitamin B12 ABC transporter permease BtuC"/>
    <property type="match status" value="1"/>
</dbReference>
<dbReference type="Proteomes" id="UP000267400">
    <property type="component" value="Unassembled WGS sequence"/>
</dbReference>
<evidence type="ECO:0000256" key="8">
    <source>
        <dbReference type="SAM" id="Phobius"/>
    </source>
</evidence>
<evidence type="ECO:0000256" key="7">
    <source>
        <dbReference type="ARBA" id="ARBA00023136"/>
    </source>
</evidence>
<comment type="subcellular location">
    <subcellularLocation>
        <location evidence="1">Cell membrane</location>
        <topology evidence="1">Multi-pass membrane protein</topology>
    </subcellularLocation>
</comment>
<keyword evidence="7 8" id="KW-0472">Membrane</keyword>
<gene>
    <name evidence="9" type="ORF">EKG36_15430</name>
</gene>
<dbReference type="Pfam" id="PF01032">
    <property type="entry name" value="FecCD"/>
    <property type="match status" value="1"/>
</dbReference>
<proteinExistence type="inferred from homology"/>
<dbReference type="GO" id="GO:0022857">
    <property type="term" value="F:transmembrane transporter activity"/>
    <property type="evidence" value="ECO:0007669"/>
    <property type="project" value="InterPro"/>
</dbReference>
<dbReference type="GO" id="GO:0005886">
    <property type="term" value="C:plasma membrane"/>
    <property type="evidence" value="ECO:0007669"/>
    <property type="project" value="UniProtKB-SubCell"/>
</dbReference>
<evidence type="ECO:0000256" key="3">
    <source>
        <dbReference type="ARBA" id="ARBA00022448"/>
    </source>
</evidence>
<keyword evidence="6 8" id="KW-1133">Transmembrane helix</keyword>
<comment type="caution">
    <text evidence="9">The sequence shown here is derived from an EMBL/GenBank/DDBJ whole genome shotgun (WGS) entry which is preliminary data.</text>
</comment>
<dbReference type="RefSeq" id="WP_126485681.1">
    <property type="nucleotide sequence ID" value="NZ_RXNS01000015.1"/>
</dbReference>